<dbReference type="SUPFAM" id="SSF49764">
    <property type="entry name" value="HSP20-like chaperones"/>
    <property type="match status" value="1"/>
</dbReference>
<dbReference type="CDD" id="cd06464">
    <property type="entry name" value="ACD_sHsps-like"/>
    <property type="match status" value="1"/>
</dbReference>
<reference evidence="10 11" key="1">
    <citation type="submission" date="2023-10" db="EMBL/GenBank/DDBJ databases">
        <title>Chromosome-scale genome assembly provides insights into flower coloration mechanisms of Canna indica.</title>
        <authorList>
            <person name="Li C."/>
        </authorList>
    </citation>
    <scope>NUCLEOTIDE SEQUENCE [LARGE SCALE GENOMIC DNA]</scope>
    <source>
        <tissue evidence="10">Flower</tissue>
    </source>
</reference>
<keyword evidence="1" id="KW-0805">Transcription regulation</keyword>
<feature type="region of interest" description="Disordered" evidence="7">
    <location>
        <begin position="52"/>
        <end position="101"/>
    </location>
</feature>
<dbReference type="SUPFAM" id="SSF46774">
    <property type="entry name" value="ARID-like"/>
    <property type="match status" value="1"/>
</dbReference>
<gene>
    <name evidence="10" type="ORF">Cni_G06819</name>
</gene>
<dbReference type="GO" id="GO:0003677">
    <property type="term" value="F:DNA binding"/>
    <property type="evidence" value="ECO:0007669"/>
    <property type="project" value="UniProtKB-KW"/>
</dbReference>
<name>A0AAQ3Q6X5_9LILI</name>
<dbReference type="Gene3D" id="2.60.40.790">
    <property type="match status" value="1"/>
</dbReference>
<dbReference type="PROSITE" id="PS51011">
    <property type="entry name" value="ARID"/>
    <property type="match status" value="1"/>
</dbReference>
<dbReference type="InterPro" id="IPR036431">
    <property type="entry name" value="ARID_dom_sf"/>
</dbReference>
<keyword evidence="4" id="KW-0539">Nucleus</keyword>
<dbReference type="PANTHER" id="PTHR15348:SF0">
    <property type="entry name" value="PROTEIN DEAD RINGER"/>
    <property type="match status" value="1"/>
</dbReference>
<dbReference type="GO" id="GO:0006357">
    <property type="term" value="P:regulation of transcription by RNA polymerase II"/>
    <property type="evidence" value="ECO:0007669"/>
    <property type="project" value="InterPro"/>
</dbReference>
<dbReference type="InterPro" id="IPR001606">
    <property type="entry name" value="ARID_dom"/>
</dbReference>
<comment type="similarity">
    <text evidence="5 6">Belongs to the small heat shock protein (HSP20) family.</text>
</comment>
<protein>
    <submittedName>
        <fullName evidence="10">AT-rich interactive domain-containing protein 5-like isoform X1</fullName>
    </submittedName>
</protein>
<feature type="compositionally biased region" description="Basic and acidic residues" evidence="7">
    <location>
        <begin position="64"/>
        <end position="78"/>
    </location>
</feature>
<dbReference type="PANTHER" id="PTHR15348">
    <property type="entry name" value="AT-RICH INTERACTIVE DOMAIN-CONTAINING PROTEIN ARID DOMAIN- CONTAINING PROTEIN DEAD RINGER PROTEIN B-CELL REGULATOR OF IGH TRANSCRIPTION BRIGHT"/>
    <property type="match status" value="1"/>
</dbReference>
<dbReference type="FunFam" id="1.10.150.60:FF:000009">
    <property type="entry name" value="AT-rich interactive domain-containing protein 3"/>
    <property type="match status" value="1"/>
</dbReference>
<dbReference type="InterPro" id="IPR045147">
    <property type="entry name" value="ARI3A/B/C"/>
</dbReference>
<evidence type="ECO:0000313" key="11">
    <source>
        <dbReference type="Proteomes" id="UP001327560"/>
    </source>
</evidence>
<dbReference type="Pfam" id="PF00011">
    <property type="entry name" value="HSP20"/>
    <property type="match status" value="1"/>
</dbReference>
<dbReference type="GO" id="GO:0005634">
    <property type="term" value="C:nucleus"/>
    <property type="evidence" value="ECO:0007669"/>
    <property type="project" value="TreeGrafter"/>
</dbReference>
<sequence length="500" mass="55706">MNEPTADIGPEQKFTEIPENKVFEGEVEGGDHQALSENNVDKQSSQLHVETDLIEKSNSNGISVEDKLPDDTQLEKQTDNASPRKQADHVPLEMPIDSTHLEKTINDTPLEKQIDDKITEPMTEMETGFEQSGSLNVKTSKENEAVPTSLENMSGPAETDVKQCHPEDIQYKTPMKEDDVGGEYSTSIEGSNQSFRFEPYLDGNDSGTDEEQTAFMKELENFHRENNLEFKPPKFYGVALNCLKLWRVVTRLGGYDQVTLSKLWRQVGESFNPPKTCTTISWSFRIFYEKALLEYEKHKTQTGELKFSMTNLPGSVSVDNQGSGNQASGSGRARRDAAARAMQGWHTQRLLDSGEVGDLIVKDKKDKQLKSIATLKKRKVSSLEHAVKVAKTDKSQGDIMVVDVGAPADWVKINVLRTKECFEVYALVPGLLREEVQVQSDPAGRLIISGEPEQPDNPWGVTPFRKVITLPARIDPHQTSAVVTLHGQLLVRAPLEEPSG</sequence>
<proteinExistence type="inferred from homology"/>
<evidence type="ECO:0000313" key="10">
    <source>
        <dbReference type="EMBL" id="WOK98109.1"/>
    </source>
</evidence>
<dbReference type="InterPro" id="IPR002068">
    <property type="entry name" value="A-crystallin/Hsp20_dom"/>
</dbReference>
<dbReference type="EMBL" id="CP136891">
    <property type="protein sequence ID" value="WOK98109.1"/>
    <property type="molecule type" value="Genomic_DNA"/>
</dbReference>
<evidence type="ECO:0000256" key="6">
    <source>
        <dbReference type="RuleBase" id="RU003616"/>
    </source>
</evidence>
<dbReference type="InterPro" id="IPR008978">
    <property type="entry name" value="HSP20-like_chaperone"/>
</dbReference>
<dbReference type="SMART" id="SM00501">
    <property type="entry name" value="BRIGHT"/>
    <property type="match status" value="1"/>
</dbReference>
<evidence type="ECO:0000259" key="8">
    <source>
        <dbReference type="PROSITE" id="PS01031"/>
    </source>
</evidence>
<evidence type="ECO:0000256" key="1">
    <source>
        <dbReference type="ARBA" id="ARBA00023015"/>
    </source>
</evidence>
<evidence type="ECO:0000256" key="3">
    <source>
        <dbReference type="ARBA" id="ARBA00023163"/>
    </source>
</evidence>
<dbReference type="AlphaFoldDB" id="A0AAQ3Q6X5"/>
<evidence type="ECO:0000259" key="9">
    <source>
        <dbReference type="PROSITE" id="PS51011"/>
    </source>
</evidence>
<keyword evidence="11" id="KW-1185">Reference proteome</keyword>
<feature type="domain" description="SHSP" evidence="8">
    <location>
        <begin position="399"/>
        <end position="500"/>
    </location>
</feature>
<evidence type="ECO:0000256" key="4">
    <source>
        <dbReference type="ARBA" id="ARBA00023242"/>
    </source>
</evidence>
<accession>A0AAQ3Q6X5</accession>
<feature type="compositionally biased region" description="Low complexity" evidence="7">
    <location>
        <begin position="320"/>
        <end position="331"/>
    </location>
</feature>
<keyword evidence="2" id="KW-0238">DNA-binding</keyword>
<dbReference type="Gene3D" id="1.10.150.60">
    <property type="entry name" value="ARID DNA-binding domain"/>
    <property type="match status" value="1"/>
</dbReference>
<feature type="domain" description="ARID" evidence="9">
    <location>
        <begin position="209"/>
        <end position="300"/>
    </location>
</feature>
<dbReference type="SMART" id="SM01014">
    <property type="entry name" value="ARID"/>
    <property type="match status" value="1"/>
</dbReference>
<feature type="region of interest" description="Disordered" evidence="7">
    <location>
        <begin position="316"/>
        <end position="336"/>
    </location>
</feature>
<evidence type="ECO:0000256" key="5">
    <source>
        <dbReference type="PROSITE-ProRule" id="PRU00285"/>
    </source>
</evidence>
<evidence type="ECO:0000256" key="2">
    <source>
        <dbReference type="ARBA" id="ARBA00023125"/>
    </source>
</evidence>
<dbReference type="Proteomes" id="UP001327560">
    <property type="component" value="Chromosome 2"/>
</dbReference>
<dbReference type="Pfam" id="PF01388">
    <property type="entry name" value="ARID"/>
    <property type="match status" value="1"/>
</dbReference>
<dbReference type="PROSITE" id="PS01031">
    <property type="entry name" value="SHSP"/>
    <property type="match status" value="1"/>
</dbReference>
<organism evidence="10 11">
    <name type="scientific">Canna indica</name>
    <name type="common">Indian-shot</name>
    <dbReference type="NCBI Taxonomy" id="4628"/>
    <lineage>
        <taxon>Eukaryota</taxon>
        <taxon>Viridiplantae</taxon>
        <taxon>Streptophyta</taxon>
        <taxon>Embryophyta</taxon>
        <taxon>Tracheophyta</taxon>
        <taxon>Spermatophyta</taxon>
        <taxon>Magnoliopsida</taxon>
        <taxon>Liliopsida</taxon>
        <taxon>Zingiberales</taxon>
        <taxon>Cannaceae</taxon>
        <taxon>Canna</taxon>
    </lineage>
</organism>
<evidence type="ECO:0000256" key="7">
    <source>
        <dbReference type="SAM" id="MobiDB-lite"/>
    </source>
</evidence>
<dbReference type="CDD" id="cd16100">
    <property type="entry name" value="ARID"/>
    <property type="match status" value="1"/>
</dbReference>
<keyword evidence="3" id="KW-0804">Transcription</keyword>
<dbReference type="FunFam" id="2.60.40.790:FF:000014">
    <property type="entry name" value="AT-rich interactive domain-containing protein 3"/>
    <property type="match status" value="1"/>
</dbReference>